<comment type="caution">
    <text evidence="1">The sequence shown here is derived from an EMBL/GenBank/DDBJ whole genome shotgun (WGS) entry which is preliminary data.</text>
</comment>
<evidence type="ECO:0000313" key="1">
    <source>
        <dbReference type="EMBL" id="OAF71611.1"/>
    </source>
</evidence>
<accession>A0A177BDG7</accession>
<dbReference type="InterPro" id="IPR035899">
    <property type="entry name" value="DBL_dom_sf"/>
</dbReference>
<gene>
    <name evidence="1" type="ORF">A3Q56_00585</name>
</gene>
<reference evidence="1 2" key="1">
    <citation type="submission" date="2016-04" db="EMBL/GenBank/DDBJ databases">
        <title>The genome of Intoshia linei affirms orthonectids as highly simplified spiralians.</title>
        <authorList>
            <person name="Mikhailov K.V."/>
            <person name="Slusarev G.S."/>
            <person name="Nikitin M.A."/>
            <person name="Logacheva M.D."/>
            <person name="Penin A."/>
            <person name="Aleoshin V."/>
            <person name="Panchin Y.V."/>
        </authorList>
    </citation>
    <scope>NUCLEOTIDE SEQUENCE [LARGE SCALE GENOMIC DNA]</scope>
    <source>
        <strain evidence="1">Intl2013</strain>
        <tissue evidence="1">Whole animal</tissue>
    </source>
</reference>
<dbReference type="Proteomes" id="UP000078046">
    <property type="component" value="Unassembled WGS sequence"/>
</dbReference>
<keyword evidence="2" id="KW-1185">Reference proteome</keyword>
<dbReference type="AlphaFoldDB" id="A0A177BDG7"/>
<sequence>MNENLQNSTVHGIKKVLNASGLTLSLSDANLSLISQLILDSFTGLNSSCVIQCKWHIVDFLESSHVKEKLIQSIFNVDIFFNELRKLLDKYLQYSNDGPTITSNLIEKLSQTLHCALSSKTLKKSDDIIKSKKQYLGFKKFKMSKIFRNDKLKTPKISNYYPSVQSSTYIMYSTNSMSYDYKSHLNFCKTCQKIRKFLIDEKNYVNSIQSIIILFRNVVFKSIESKMLADLIDKLDGCLELSVYIINMLEDESELQQGECRIPNFVNFFNQLCEIREFDVFIRYYELLDTCDWIREIHYYSNSYFYQLENDIDGLSTSLCRNYVYYFVLPLDRLEKYGNIFESIKTQNHSVPNDKIDSPFIHMKILIDNISNSQQNKQLKDITNGSAFINQINRFDSNSGPIYEGNLAIVEISKLKIAECYCCIDLNGNFYLYRINEKANLMPFKFKGIKKQTITLNLHKVVLQDYPNLSG</sequence>
<proteinExistence type="predicted"/>
<protein>
    <recommendedName>
        <fullName evidence="3">DH domain-containing protein</fullName>
    </recommendedName>
</protein>
<dbReference type="EMBL" id="LWCA01000037">
    <property type="protein sequence ID" value="OAF71611.1"/>
    <property type="molecule type" value="Genomic_DNA"/>
</dbReference>
<dbReference type="SUPFAM" id="SSF48065">
    <property type="entry name" value="DBL homology domain (DH-domain)"/>
    <property type="match status" value="1"/>
</dbReference>
<evidence type="ECO:0008006" key="3">
    <source>
        <dbReference type="Google" id="ProtNLM"/>
    </source>
</evidence>
<evidence type="ECO:0000313" key="2">
    <source>
        <dbReference type="Proteomes" id="UP000078046"/>
    </source>
</evidence>
<organism evidence="1 2">
    <name type="scientific">Intoshia linei</name>
    <dbReference type="NCBI Taxonomy" id="1819745"/>
    <lineage>
        <taxon>Eukaryota</taxon>
        <taxon>Metazoa</taxon>
        <taxon>Spiralia</taxon>
        <taxon>Lophotrochozoa</taxon>
        <taxon>Mesozoa</taxon>
        <taxon>Orthonectida</taxon>
        <taxon>Rhopaluridae</taxon>
        <taxon>Intoshia</taxon>
    </lineage>
</organism>
<name>A0A177BDG7_9BILA</name>